<dbReference type="PANTHER" id="PTHR36440">
    <property type="entry name" value="PUTATIVE (AFU_ORTHOLOGUE AFUA_8G07350)-RELATED"/>
    <property type="match status" value="1"/>
</dbReference>
<dbReference type="InterPro" id="IPR013096">
    <property type="entry name" value="Cupin_2"/>
</dbReference>
<accession>A0A7G5XBU3</accession>
<evidence type="ECO:0000313" key="3">
    <source>
        <dbReference type="Proteomes" id="UP000515344"/>
    </source>
</evidence>
<sequence length="192" mass="21465">MKRSSFLKFCLAVGGIAATPFKLAAKNITKQRAQKGILVKNGSDRFNKPLSLFDGDKFYCKVSGKDTDGDLYIFDSTRLKEGGPPLHYHPHQDEWWYIITGEYMIKVGDEIFHAKAGDCVFGPRGVPHTFAKVGEAESKLIMLFQPAGKMEEWFNLVNDGVVAKMTEEEKDAARKAHGFVHMGPPLNQLKKS</sequence>
<dbReference type="EMBL" id="CP060007">
    <property type="protein sequence ID" value="QNA42946.1"/>
    <property type="molecule type" value="Genomic_DNA"/>
</dbReference>
<name>A0A7G5XBU3_9BACT</name>
<dbReference type="Gene3D" id="2.60.120.10">
    <property type="entry name" value="Jelly Rolls"/>
    <property type="match status" value="1"/>
</dbReference>
<dbReference type="KEGG" id="lacs:H4075_12685"/>
<reference evidence="3" key="1">
    <citation type="submission" date="2020-08" db="EMBL/GenBank/DDBJ databases">
        <title>Lacibacter sp. S13-6-6 genome sequencing.</title>
        <authorList>
            <person name="Jin L."/>
        </authorList>
    </citation>
    <scope>NUCLEOTIDE SEQUENCE [LARGE SCALE GENOMIC DNA]</scope>
    <source>
        <strain evidence="3">S13-6-6</strain>
    </source>
</reference>
<dbReference type="Pfam" id="PF07883">
    <property type="entry name" value="Cupin_2"/>
    <property type="match status" value="1"/>
</dbReference>
<dbReference type="RefSeq" id="WP_182801212.1">
    <property type="nucleotide sequence ID" value="NZ_CP060007.1"/>
</dbReference>
<dbReference type="AlphaFoldDB" id="A0A7G5XBU3"/>
<proteinExistence type="predicted"/>
<dbReference type="PANTHER" id="PTHR36440:SF1">
    <property type="entry name" value="PUTATIVE (AFU_ORTHOLOGUE AFUA_8G07350)-RELATED"/>
    <property type="match status" value="1"/>
</dbReference>
<organism evidence="2 3">
    <name type="scientific">Lacibacter sediminis</name>
    <dbReference type="NCBI Taxonomy" id="2760713"/>
    <lineage>
        <taxon>Bacteria</taxon>
        <taxon>Pseudomonadati</taxon>
        <taxon>Bacteroidota</taxon>
        <taxon>Chitinophagia</taxon>
        <taxon>Chitinophagales</taxon>
        <taxon>Chitinophagaceae</taxon>
        <taxon>Lacibacter</taxon>
    </lineage>
</organism>
<dbReference type="Proteomes" id="UP000515344">
    <property type="component" value="Chromosome"/>
</dbReference>
<dbReference type="InterPro" id="IPR014710">
    <property type="entry name" value="RmlC-like_jellyroll"/>
</dbReference>
<evidence type="ECO:0000313" key="2">
    <source>
        <dbReference type="EMBL" id="QNA42946.1"/>
    </source>
</evidence>
<dbReference type="InterPro" id="IPR011051">
    <property type="entry name" value="RmlC_Cupin_sf"/>
</dbReference>
<evidence type="ECO:0000259" key="1">
    <source>
        <dbReference type="Pfam" id="PF07883"/>
    </source>
</evidence>
<gene>
    <name evidence="2" type="ORF">H4075_12685</name>
</gene>
<dbReference type="InterPro" id="IPR053146">
    <property type="entry name" value="QDO-like"/>
</dbReference>
<dbReference type="SUPFAM" id="SSF51182">
    <property type="entry name" value="RmlC-like cupins"/>
    <property type="match status" value="1"/>
</dbReference>
<keyword evidence="3" id="KW-1185">Reference proteome</keyword>
<protein>
    <submittedName>
        <fullName evidence="2">Cupin domain-containing protein</fullName>
    </submittedName>
</protein>
<feature type="domain" description="Cupin type-2" evidence="1">
    <location>
        <begin position="82"/>
        <end position="143"/>
    </location>
</feature>